<evidence type="ECO:0000313" key="4">
    <source>
        <dbReference type="Proteomes" id="UP000474042"/>
    </source>
</evidence>
<dbReference type="SMART" id="SM00448">
    <property type="entry name" value="REC"/>
    <property type="match status" value="1"/>
</dbReference>
<dbReference type="PROSITE" id="PS50930">
    <property type="entry name" value="HTH_LYTTR"/>
    <property type="match status" value="1"/>
</dbReference>
<dbReference type="SUPFAM" id="SSF52172">
    <property type="entry name" value="CheY-like"/>
    <property type="match status" value="1"/>
</dbReference>
<reference evidence="3 4" key="1">
    <citation type="submission" date="2020-01" db="EMBL/GenBank/DDBJ databases">
        <title>Genome sequence of a 1,3-propanediol producer, Clostridium butyricum S3.</title>
        <authorList>
            <person name="Zhou J."/>
        </authorList>
    </citation>
    <scope>NUCLEOTIDE SEQUENCE [LARGE SCALE GENOMIC DNA]</scope>
    <source>
        <strain evidence="3 4">S3</strain>
    </source>
</reference>
<accession>A0A6L9EQJ1</accession>
<dbReference type="PANTHER" id="PTHR37299">
    <property type="entry name" value="TRANSCRIPTIONAL REGULATOR-RELATED"/>
    <property type="match status" value="1"/>
</dbReference>
<dbReference type="Pfam" id="PF00072">
    <property type="entry name" value="Response_reg"/>
    <property type="match status" value="1"/>
</dbReference>
<evidence type="ECO:0000256" key="2">
    <source>
        <dbReference type="ARBA" id="ARBA00024867"/>
    </source>
</evidence>
<sequence>MNCIIVDDEFPSREELKYFINNFSSINIKDEFDNGVDVLKYLQDNSTDVIFLDISMPMIDGIELAKILYKSHKNMKFIFITAYKDYALEAFEVHAFDYLLKPYSKEKIISALARLENSGRKHELHQEQFDNSDIAVRNKISVIKEERIYVIDTDDIYYIEAHGHGTKVFTKKEQYFSKNKISDIKNRLDNSEFYKVHRSYIVNLKKVKEIEPWFNGTYILKMKDIETEIPVSRTNVKEFKNILGIK</sequence>
<dbReference type="PROSITE" id="PS50110">
    <property type="entry name" value="RESPONSE_REGULATORY"/>
    <property type="match status" value="1"/>
</dbReference>
<evidence type="ECO:0000313" key="3">
    <source>
        <dbReference type="EMBL" id="NAS18772.1"/>
    </source>
</evidence>
<comment type="caution">
    <text evidence="3">The sequence shown here is derived from an EMBL/GenBank/DDBJ whole genome shotgun (WGS) entry which is preliminary data.</text>
</comment>
<dbReference type="Gene3D" id="2.40.50.40">
    <property type="match status" value="1"/>
</dbReference>
<name>A0A6L9EQJ1_CLOBU</name>
<protein>
    <recommendedName>
        <fullName evidence="1">Stage 0 sporulation protein A homolog</fullName>
    </recommendedName>
</protein>
<evidence type="ECO:0000256" key="1">
    <source>
        <dbReference type="ARBA" id="ARBA00018672"/>
    </source>
</evidence>
<dbReference type="SMART" id="SM00850">
    <property type="entry name" value="LytTR"/>
    <property type="match status" value="1"/>
</dbReference>
<dbReference type="Gene3D" id="2.20.25.10">
    <property type="match status" value="1"/>
</dbReference>
<dbReference type="GO" id="GO:0000156">
    <property type="term" value="F:phosphorelay response regulator activity"/>
    <property type="evidence" value="ECO:0007669"/>
    <property type="project" value="InterPro"/>
</dbReference>
<organism evidence="3 4">
    <name type="scientific">Clostridium butyricum</name>
    <dbReference type="NCBI Taxonomy" id="1492"/>
    <lineage>
        <taxon>Bacteria</taxon>
        <taxon>Bacillati</taxon>
        <taxon>Bacillota</taxon>
        <taxon>Clostridia</taxon>
        <taxon>Eubacteriales</taxon>
        <taxon>Clostridiaceae</taxon>
        <taxon>Clostridium</taxon>
    </lineage>
</organism>
<dbReference type="Proteomes" id="UP000474042">
    <property type="component" value="Unassembled WGS sequence"/>
</dbReference>
<proteinExistence type="predicted"/>
<dbReference type="AlphaFoldDB" id="A0A6L9EQJ1"/>
<dbReference type="PANTHER" id="PTHR37299:SF1">
    <property type="entry name" value="STAGE 0 SPORULATION PROTEIN A HOMOLOG"/>
    <property type="match status" value="1"/>
</dbReference>
<dbReference type="InterPro" id="IPR011006">
    <property type="entry name" value="CheY-like_superfamily"/>
</dbReference>
<dbReference type="InterPro" id="IPR007492">
    <property type="entry name" value="LytTR_DNA-bd_dom"/>
</dbReference>
<dbReference type="RefSeq" id="WP_003428299.1">
    <property type="nucleotide sequence ID" value="NZ_JBAMGF010000036.1"/>
</dbReference>
<dbReference type="InterPro" id="IPR001789">
    <property type="entry name" value="Sig_transdc_resp-reg_receiver"/>
</dbReference>
<dbReference type="Gene3D" id="3.40.50.2300">
    <property type="match status" value="1"/>
</dbReference>
<gene>
    <name evidence="3" type="ORF">GND98_013065</name>
</gene>
<comment type="function">
    <text evidence="2">May play the central regulatory role in sporulation. It may be an element of the effector pathway responsible for the activation of sporulation genes in response to nutritional stress. Spo0A may act in concert with spo0H (a sigma factor) to control the expression of some genes that are critical to the sporulation process.</text>
</comment>
<dbReference type="InterPro" id="IPR046947">
    <property type="entry name" value="LytR-like"/>
</dbReference>
<dbReference type="EMBL" id="WOFV02000043">
    <property type="protein sequence ID" value="NAS18772.1"/>
    <property type="molecule type" value="Genomic_DNA"/>
</dbReference>
<dbReference type="Pfam" id="PF04397">
    <property type="entry name" value="LytTR"/>
    <property type="match status" value="1"/>
</dbReference>
<dbReference type="GO" id="GO:0003677">
    <property type="term" value="F:DNA binding"/>
    <property type="evidence" value="ECO:0007669"/>
    <property type="project" value="InterPro"/>
</dbReference>